<proteinExistence type="predicted"/>
<evidence type="ECO:0000313" key="2">
    <source>
        <dbReference type="Proteomes" id="UP000015100"/>
    </source>
</evidence>
<accession>S8AAK3</accession>
<reference evidence="2" key="2">
    <citation type="submission" date="2013-04" db="EMBL/GenBank/DDBJ databases">
        <title>Genomic mechanisms accounting for the adaptation to parasitism in nematode-trapping fungi.</title>
        <authorList>
            <person name="Ahren D.G."/>
        </authorList>
    </citation>
    <scope>NUCLEOTIDE SEQUENCE [LARGE SCALE GENOMIC DNA]</scope>
    <source>
        <strain evidence="2">CBS 200.50</strain>
    </source>
</reference>
<reference evidence="1 2" key="1">
    <citation type="journal article" date="2013" name="PLoS Genet.">
        <title>Genomic mechanisms accounting for the adaptation to parasitism in nematode-trapping fungi.</title>
        <authorList>
            <person name="Meerupati T."/>
            <person name="Andersson K.M."/>
            <person name="Friman E."/>
            <person name="Kumar D."/>
            <person name="Tunlid A."/>
            <person name="Ahren D."/>
        </authorList>
    </citation>
    <scope>NUCLEOTIDE SEQUENCE [LARGE SCALE GENOMIC DNA]</scope>
    <source>
        <strain evidence="1 2">CBS 200.50</strain>
    </source>
</reference>
<keyword evidence="2" id="KW-1185">Reference proteome</keyword>
<organism evidence="1 2">
    <name type="scientific">Dactylellina haptotyla (strain CBS 200.50)</name>
    <name type="common">Nematode-trapping fungus</name>
    <name type="synonym">Monacrosporium haptotylum</name>
    <dbReference type="NCBI Taxonomy" id="1284197"/>
    <lineage>
        <taxon>Eukaryota</taxon>
        <taxon>Fungi</taxon>
        <taxon>Dikarya</taxon>
        <taxon>Ascomycota</taxon>
        <taxon>Pezizomycotina</taxon>
        <taxon>Orbiliomycetes</taxon>
        <taxon>Orbiliales</taxon>
        <taxon>Orbiliaceae</taxon>
        <taxon>Dactylellina</taxon>
    </lineage>
</organism>
<comment type="caution">
    <text evidence="1">The sequence shown here is derived from an EMBL/GenBank/DDBJ whole genome shotgun (WGS) entry which is preliminary data.</text>
</comment>
<name>S8AAK3_DACHA</name>
<evidence type="ECO:0000313" key="1">
    <source>
        <dbReference type="EMBL" id="EPS39944.1"/>
    </source>
</evidence>
<gene>
    <name evidence="1" type="ORF">H072_6303</name>
</gene>
<dbReference type="AlphaFoldDB" id="S8AAK3"/>
<sequence>MKVSKILSITAFCASVRCSPLKPGYFPDESSVSDFELDAAVDDGDLVEEDALATTHVGGYPSNTDPYPDAFGDPFGFEDIPLATSYTDLQNAAGLAQFDDITDLTTGLILDDQRDTYPDDMGGNFKLADIPMATSYTGVYGYPKGDTSDQFDDVNIGRIYDPDQGPTYPDAMKKKLAWGDIPVATSITNLDDMPIEDTNSQYDDLTVGRMMGSGQSPTYPSALESKFTLGNIPMARSYTNLDGSF</sequence>
<protein>
    <submittedName>
        <fullName evidence="1">Uncharacterized protein</fullName>
    </submittedName>
</protein>
<dbReference type="EMBL" id="AQGS01000443">
    <property type="protein sequence ID" value="EPS39944.1"/>
    <property type="molecule type" value="Genomic_DNA"/>
</dbReference>
<dbReference type="HOGENOM" id="CLU_1133551_0_0_1"/>
<dbReference type="Proteomes" id="UP000015100">
    <property type="component" value="Unassembled WGS sequence"/>
</dbReference>